<reference evidence="2 3" key="1">
    <citation type="submission" date="2017-10" db="EMBL/GenBank/DDBJ databases">
        <title>Genomics of the genus Arcobacter.</title>
        <authorList>
            <person name="Perez-Cataluna A."/>
            <person name="Figueras M.J."/>
        </authorList>
    </citation>
    <scope>NUCLEOTIDE SEQUENCE [LARGE SCALE GENOMIC DNA]</scope>
    <source>
        <strain evidence="2 3">CECT 8993</strain>
    </source>
</reference>
<keyword evidence="1" id="KW-0472">Membrane</keyword>
<accession>A0A4Q0YG28</accession>
<protein>
    <recommendedName>
        <fullName evidence="4">Chemotaxis protein</fullName>
    </recommendedName>
</protein>
<dbReference type="AlphaFoldDB" id="A0A4Q0YG28"/>
<feature type="transmembrane region" description="Helical" evidence="1">
    <location>
        <begin position="12"/>
        <end position="30"/>
    </location>
</feature>
<keyword evidence="1" id="KW-0812">Transmembrane</keyword>
<organism evidence="2 3">
    <name type="scientific">Halarcobacter ebronensis</name>
    <dbReference type="NCBI Taxonomy" id="1462615"/>
    <lineage>
        <taxon>Bacteria</taxon>
        <taxon>Pseudomonadati</taxon>
        <taxon>Campylobacterota</taxon>
        <taxon>Epsilonproteobacteria</taxon>
        <taxon>Campylobacterales</taxon>
        <taxon>Arcobacteraceae</taxon>
        <taxon>Halarcobacter</taxon>
    </lineage>
</organism>
<evidence type="ECO:0008006" key="4">
    <source>
        <dbReference type="Google" id="ProtNLM"/>
    </source>
</evidence>
<evidence type="ECO:0000313" key="2">
    <source>
        <dbReference type="EMBL" id="RXJ69213.1"/>
    </source>
</evidence>
<proteinExistence type="predicted"/>
<name>A0A4Q0YG28_9BACT</name>
<evidence type="ECO:0000313" key="3">
    <source>
        <dbReference type="Proteomes" id="UP000290172"/>
    </source>
</evidence>
<evidence type="ECO:0000256" key="1">
    <source>
        <dbReference type="SAM" id="Phobius"/>
    </source>
</evidence>
<dbReference type="EMBL" id="PDKJ01000003">
    <property type="protein sequence ID" value="RXJ69213.1"/>
    <property type="molecule type" value="Genomic_DNA"/>
</dbReference>
<keyword evidence="1" id="KW-1133">Transmembrane helix</keyword>
<dbReference type="Proteomes" id="UP000290172">
    <property type="component" value="Unassembled WGS sequence"/>
</dbReference>
<sequence length="92" mass="10670">MLNKISIKIKLYILAGLSIFGLVVLSLLLFQSVSTIYSLSSSKTLIEELDTSMLMLRRNEKDFLARKELKYKEQFSTNVKQLEQNIALWKKI</sequence>
<dbReference type="RefSeq" id="WP_128979385.1">
    <property type="nucleotide sequence ID" value="NZ_PDKJ01000003.1"/>
</dbReference>
<comment type="caution">
    <text evidence="2">The sequence shown here is derived from an EMBL/GenBank/DDBJ whole genome shotgun (WGS) entry which is preliminary data.</text>
</comment>
<gene>
    <name evidence="2" type="ORF">CRV08_04180</name>
</gene>